<dbReference type="PANTHER" id="PTHR30419:SF28">
    <property type="entry name" value="HTH-TYPE TRANSCRIPTIONAL REGULATOR BSDA"/>
    <property type="match status" value="1"/>
</dbReference>
<dbReference type="GO" id="GO:0003677">
    <property type="term" value="F:DNA binding"/>
    <property type="evidence" value="ECO:0007669"/>
    <property type="project" value="UniProtKB-KW"/>
</dbReference>
<evidence type="ECO:0000256" key="3">
    <source>
        <dbReference type="ARBA" id="ARBA00023125"/>
    </source>
</evidence>
<evidence type="ECO:0000313" key="7">
    <source>
        <dbReference type="EMBL" id="GEQ01630.1"/>
    </source>
</evidence>
<accession>A0A0C6EC45</accession>
<dbReference type="InterPro" id="IPR036388">
    <property type="entry name" value="WH-like_DNA-bd_sf"/>
</dbReference>
<evidence type="ECO:0000313" key="8">
    <source>
        <dbReference type="Proteomes" id="UP000321839"/>
    </source>
</evidence>
<evidence type="ECO:0000256" key="1">
    <source>
        <dbReference type="ARBA" id="ARBA00009437"/>
    </source>
</evidence>
<feature type="domain" description="HTH lysR-type" evidence="5">
    <location>
        <begin position="1"/>
        <end position="58"/>
    </location>
</feature>
<dbReference type="Pfam" id="PF03466">
    <property type="entry name" value="LysR_substrate"/>
    <property type="match status" value="1"/>
</dbReference>
<name>A0A0C6EC45_STAUR</name>
<dbReference type="GeneID" id="78331376"/>
<keyword evidence="3" id="KW-0238">DNA-binding</keyword>
<dbReference type="EMBL" id="AB934903">
    <property type="protein sequence ID" value="BAQ33931.1"/>
    <property type="molecule type" value="Genomic_DNA"/>
</dbReference>
<dbReference type="PRINTS" id="PR00039">
    <property type="entry name" value="HTHLYSR"/>
</dbReference>
<dbReference type="CDD" id="cd05466">
    <property type="entry name" value="PBP2_LTTR_substrate"/>
    <property type="match status" value="1"/>
</dbReference>
<comment type="similarity">
    <text evidence="1">Belongs to the LysR transcriptional regulatory family.</text>
</comment>
<protein>
    <submittedName>
        <fullName evidence="7">LysR family transcriptional regulator</fullName>
    </submittedName>
    <submittedName>
        <fullName evidence="6">Putative transcriptional regulator</fullName>
    </submittedName>
</protein>
<dbReference type="Pfam" id="PF00126">
    <property type="entry name" value="HTH_1"/>
    <property type="match status" value="1"/>
</dbReference>
<dbReference type="PROSITE" id="PS50931">
    <property type="entry name" value="HTH_LYSR"/>
    <property type="match status" value="1"/>
</dbReference>
<dbReference type="InterPro" id="IPR036390">
    <property type="entry name" value="WH_DNA-bd_sf"/>
</dbReference>
<dbReference type="SUPFAM" id="SSF46785">
    <property type="entry name" value="Winged helix' DNA-binding domain"/>
    <property type="match status" value="1"/>
</dbReference>
<dbReference type="Proteomes" id="UP000321839">
    <property type="component" value="Unassembled WGS sequence"/>
</dbReference>
<reference evidence="6" key="2">
    <citation type="journal article" date="2015" name="J. Antimicrob. Chemother.">
        <title>A novel fusidic acid resistance determinant, fusF, in Staphylococcus cohnii.</title>
        <authorList>
            <person name="Chen H.-J."/>
            <person name="Hung W.-C."/>
            <person name="Lin Y.-T."/>
            <person name="Tsai J.-C."/>
            <person name="Chiu H.-C."/>
            <person name="Hsueh P.-R."/>
            <person name="Teng L.-J."/>
        </authorList>
    </citation>
    <scope>NUCLEOTIDE SEQUENCE</scope>
    <source>
        <strain evidence="6">ATCC 49330</strain>
    </source>
</reference>
<dbReference type="EMBL" id="BKAW01000001">
    <property type="protein sequence ID" value="GEQ01630.1"/>
    <property type="molecule type" value="Genomic_DNA"/>
</dbReference>
<keyword evidence="4" id="KW-0804">Transcription</keyword>
<keyword evidence="8" id="KW-1185">Reference proteome</keyword>
<proteinExistence type="inferred from homology"/>
<keyword evidence="2" id="KW-0805">Transcription regulation</keyword>
<reference evidence="7 8" key="3">
    <citation type="submission" date="2019-07" db="EMBL/GenBank/DDBJ databases">
        <title>Whole genome shotgun sequence of Staphylococcus cohnii subsp. urealyticus NBRC 109766.</title>
        <authorList>
            <person name="Hosoyama A."/>
            <person name="Uohara A."/>
            <person name="Ohji S."/>
            <person name="Ichikawa N."/>
        </authorList>
    </citation>
    <scope>NUCLEOTIDE SEQUENCE [LARGE SCALE GENOMIC DNA]</scope>
    <source>
        <strain evidence="7 8">NBRC 109766</strain>
    </source>
</reference>
<sequence length="296" mass="33755">MNFEQLSYVKKIYELESIVHASEAMHISQSAMSQSIANLESELGYKIFNRSRKGTLPTEVGKRLIPLIIDILEAQTSLLSEVEALHSNIKGSLKIATIPTLFNKIVPKALSNFKKDYAHIDVEVFESDRQEIIKMIENNEIDIGLIGKTENETFSHHIVPHSLNLSTDFKLIVPKKSKLSLKSMVEMESIKQFPFVLYDRNFYHNNFKAFEDENGPLKIVFRTNNPSVLIKTVSEGLGVSIVSSLMLEDDPFILNGLIEMLPIGSPFDYYIYFTALTNVDRVNEQTIRTFIEYLKN</sequence>
<dbReference type="PANTHER" id="PTHR30419">
    <property type="entry name" value="HTH-TYPE TRANSCRIPTIONAL REGULATOR YBHD"/>
    <property type="match status" value="1"/>
</dbReference>
<dbReference type="Gene3D" id="1.10.10.10">
    <property type="entry name" value="Winged helix-like DNA-binding domain superfamily/Winged helix DNA-binding domain"/>
    <property type="match status" value="1"/>
</dbReference>
<gene>
    <name evidence="7" type="ORF">SCO02_00710</name>
</gene>
<dbReference type="Gene3D" id="3.40.190.290">
    <property type="match status" value="1"/>
</dbReference>
<evidence type="ECO:0000313" key="6">
    <source>
        <dbReference type="EMBL" id="BAQ33931.1"/>
    </source>
</evidence>
<evidence type="ECO:0000259" key="5">
    <source>
        <dbReference type="PROSITE" id="PS50931"/>
    </source>
</evidence>
<evidence type="ECO:0000256" key="2">
    <source>
        <dbReference type="ARBA" id="ARBA00023015"/>
    </source>
</evidence>
<dbReference type="RefSeq" id="WP_040029925.1">
    <property type="nucleotide sequence ID" value="NZ_BKAW01000001.1"/>
</dbReference>
<organism evidence="6">
    <name type="scientific">Staphylococcus ureilyticus</name>
    <name type="common">Staphylococcus cohnii subsp. urealyticus</name>
    <dbReference type="NCBI Taxonomy" id="94138"/>
    <lineage>
        <taxon>Bacteria</taxon>
        <taxon>Bacillati</taxon>
        <taxon>Bacillota</taxon>
        <taxon>Bacilli</taxon>
        <taxon>Bacillales</taxon>
        <taxon>Staphylococcaceae</taxon>
        <taxon>Staphylococcus</taxon>
        <taxon>Staphylococcus cohnii species complex</taxon>
    </lineage>
</organism>
<evidence type="ECO:0000256" key="4">
    <source>
        <dbReference type="ARBA" id="ARBA00023163"/>
    </source>
</evidence>
<reference evidence="6" key="1">
    <citation type="submission" date="2014-05" db="EMBL/GenBank/DDBJ databases">
        <authorList>
            <person name="Chen H.J."/>
            <person name="Teng L.J."/>
        </authorList>
    </citation>
    <scope>NUCLEOTIDE SEQUENCE</scope>
    <source>
        <strain evidence="6">ATCC 49330</strain>
    </source>
</reference>
<dbReference type="GO" id="GO:0003700">
    <property type="term" value="F:DNA-binding transcription factor activity"/>
    <property type="evidence" value="ECO:0007669"/>
    <property type="project" value="InterPro"/>
</dbReference>
<dbReference type="GO" id="GO:0005829">
    <property type="term" value="C:cytosol"/>
    <property type="evidence" value="ECO:0007669"/>
    <property type="project" value="TreeGrafter"/>
</dbReference>
<dbReference type="AlphaFoldDB" id="A0A0C6EC45"/>
<dbReference type="InterPro" id="IPR005119">
    <property type="entry name" value="LysR_subst-bd"/>
</dbReference>
<dbReference type="InterPro" id="IPR050950">
    <property type="entry name" value="HTH-type_LysR_regulators"/>
</dbReference>
<dbReference type="SUPFAM" id="SSF53850">
    <property type="entry name" value="Periplasmic binding protein-like II"/>
    <property type="match status" value="1"/>
</dbReference>
<dbReference type="InterPro" id="IPR000847">
    <property type="entry name" value="LysR_HTH_N"/>
</dbReference>